<dbReference type="Proteomes" id="UP000552038">
    <property type="component" value="Unassembled WGS sequence"/>
</dbReference>
<protein>
    <submittedName>
        <fullName evidence="4">GNAT family N-acetyltransferase</fullName>
    </submittedName>
</protein>
<evidence type="ECO:0000256" key="1">
    <source>
        <dbReference type="ARBA" id="ARBA00022679"/>
    </source>
</evidence>
<dbReference type="RefSeq" id="WP_171419021.1">
    <property type="nucleotide sequence ID" value="NZ_JABFOR010000043.1"/>
</dbReference>
<reference evidence="4 5" key="1">
    <citation type="submission" date="2020-05" db="EMBL/GenBank/DDBJ databases">
        <title>Whole genome sequencing and identification of novel metabolites from Paenibacillus alvei strain JR949.</title>
        <authorList>
            <person name="Rajendhran J."/>
            <person name="Sree Pranav P."/>
            <person name="Mahalakshmi B."/>
            <person name="Karthikeyan R."/>
        </authorList>
    </citation>
    <scope>NUCLEOTIDE SEQUENCE [LARGE SCALE GENOMIC DNA]</scope>
    <source>
        <strain evidence="4 5">JR949</strain>
    </source>
</reference>
<comment type="caution">
    <text evidence="4">The sequence shown here is derived from an EMBL/GenBank/DDBJ whole genome shotgun (WGS) entry which is preliminary data.</text>
</comment>
<feature type="domain" description="N-acetyltransferase" evidence="3">
    <location>
        <begin position="3"/>
        <end position="163"/>
    </location>
</feature>
<dbReference type="PROSITE" id="PS51186">
    <property type="entry name" value="GNAT"/>
    <property type="match status" value="1"/>
</dbReference>
<dbReference type="Pfam" id="PF00583">
    <property type="entry name" value="Acetyltransf_1"/>
    <property type="match status" value="1"/>
</dbReference>
<dbReference type="PANTHER" id="PTHR43877:SF2">
    <property type="entry name" value="AMINOALKYLPHOSPHONATE N-ACETYLTRANSFERASE-RELATED"/>
    <property type="match status" value="1"/>
</dbReference>
<proteinExistence type="predicted"/>
<organism evidence="4 5">
    <name type="scientific">Paenibacillus alvei</name>
    <name type="common">Bacillus alvei</name>
    <dbReference type="NCBI Taxonomy" id="44250"/>
    <lineage>
        <taxon>Bacteria</taxon>
        <taxon>Bacillati</taxon>
        <taxon>Bacillota</taxon>
        <taxon>Bacilli</taxon>
        <taxon>Bacillales</taxon>
        <taxon>Paenibacillaceae</taxon>
        <taxon>Paenibacillus</taxon>
    </lineage>
</organism>
<dbReference type="CDD" id="cd04301">
    <property type="entry name" value="NAT_SF"/>
    <property type="match status" value="1"/>
</dbReference>
<dbReference type="GO" id="GO:0016747">
    <property type="term" value="F:acyltransferase activity, transferring groups other than amino-acyl groups"/>
    <property type="evidence" value="ECO:0007669"/>
    <property type="project" value="InterPro"/>
</dbReference>
<evidence type="ECO:0000313" key="5">
    <source>
        <dbReference type="Proteomes" id="UP000552038"/>
    </source>
</evidence>
<accession>A0AAP7DK00</accession>
<keyword evidence="2" id="KW-0012">Acyltransferase</keyword>
<dbReference type="InterPro" id="IPR016181">
    <property type="entry name" value="Acyl_CoA_acyltransferase"/>
</dbReference>
<sequence length="169" mass="18658">MIFNIRPITELDIPFLWITLYESLHVPEGKEPFSPDIVHEPSISKYVEDWGREGDLGYIAENAAGEPIGSITVRYFREGNPGFGYVSSEVPELGMAILPAYRGQGLGTSLMKQMFAGLREQGIDRVSLSVDPGNTAAVKLYQRFGFKPVSEVGTSITMLAQVIHSVHNK</sequence>
<keyword evidence="1" id="KW-0808">Transferase</keyword>
<evidence type="ECO:0000313" key="4">
    <source>
        <dbReference type="EMBL" id="NOJ73358.1"/>
    </source>
</evidence>
<dbReference type="InterPro" id="IPR000182">
    <property type="entry name" value="GNAT_dom"/>
</dbReference>
<dbReference type="AlphaFoldDB" id="A0AAP7DK00"/>
<dbReference type="Gene3D" id="3.40.630.30">
    <property type="match status" value="1"/>
</dbReference>
<gene>
    <name evidence="4" type="ORF">HMI46_22785</name>
</gene>
<dbReference type="InterPro" id="IPR050832">
    <property type="entry name" value="Bact_Acetyltransf"/>
</dbReference>
<evidence type="ECO:0000259" key="3">
    <source>
        <dbReference type="PROSITE" id="PS51186"/>
    </source>
</evidence>
<dbReference type="PANTHER" id="PTHR43877">
    <property type="entry name" value="AMINOALKYLPHOSPHONATE N-ACETYLTRANSFERASE-RELATED-RELATED"/>
    <property type="match status" value="1"/>
</dbReference>
<name>A0AAP7DK00_PAEAL</name>
<evidence type="ECO:0000256" key="2">
    <source>
        <dbReference type="ARBA" id="ARBA00023315"/>
    </source>
</evidence>
<dbReference type="EMBL" id="JABFOR010000043">
    <property type="protein sequence ID" value="NOJ73358.1"/>
    <property type="molecule type" value="Genomic_DNA"/>
</dbReference>
<dbReference type="SUPFAM" id="SSF55729">
    <property type="entry name" value="Acyl-CoA N-acyltransferases (Nat)"/>
    <property type="match status" value="1"/>
</dbReference>